<keyword evidence="3 6" id="KW-0812">Transmembrane</keyword>
<evidence type="ECO:0000256" key="1">
    <source>
        <dbReference type="ARBA" id="ARBA00004141"/>
    </source>
</evidence>
<evidence type="ECO:0000259" key="7">
    <source>
        <dbReference type="PROSITE" id="PS50850"/>
    </source>
</evidence>
<dbReference type="EMBL" id="KN846958">
    <property type="protein sequence ID" value="KIW68742.1"/>
    <property type="molecule type" value="Genomic_DNA"/>
</dbReference>
<evidence type="ECO:0000256" key="4">
    <source>
        <dbReference type="ARBA" id="ARBA00022989"/>
    </source>
</evidence>
<evidence type="ECO:0000313" key="8">
    <source>
        <dbReference type="EMBL" id="KIW68742.1"/>
    </source>
</evidence>
<feature type="non-terminal residue" evidence="8">
    <location>
        <position position="1"/>
    </location>
</feature>
<dbReference type="SUPFAM" id="SSF103473">
    <property type="entry name" value="MFS general substrate transporter"/>
    <property type="match status" value="1"/>
</dbReference>
<dbReference type="InterPro" id="IPR050360">
    <property type="entry name" value="MFS_Sugar_Transporters"/>
</dbReference>
<feature type="transmembrane region" description="Helical" evidence="6">
    <location>
        <begin position="458"/>
        <end position="481"/>
    </location>
</feature>
<reference evidence="8 9" key="1">
    <citation type="submission" date="2015-01" db="EMBL/GenBank/DDBJ databases">
        <title>The Genome Sequence of Capronia semiimmersa CBS27337.</title>
        <authorList>
            <consortium name="The Broad Institute Genomics Platform"/>
            <person name="Cuomo C."/>
            <person name="de Hoog S."/>
            <person name="Gorbushina A."/>
            <person name="Stielow B."/>
            <person name="Teixiera M."/>
            <person name="Abouelleil A."/>
            <person name="Chapman S.B."/>
            <person name="Priest M."/>
            <person name="Young S.K."/>
            <person name="Wortman J."/>
            <person name="Nusbaum C."/>
            <person name="Birren B."/>
        </authorList>
    </citation>
    <scope>NUCLEOTIDE SEQUENCE [LARGE SCALE GENOMIC DNA]</scope>
    <source>
        <strain evidence="8 9">CBS 27337</strain>
    </source>
</reference>
<feature type="domain" description="Major facilitator superfamily (MFS) profile" evidence="7">
    <location>
        <begin position="114"/>
        <end position="552"/>
    </location>
</feature>
<dbReference type="AlphaFoldDB" id="A0A0D2E327"/>
<dbReference type="GO" id="GO:0016020">
    <property type="term" value="C:membrane"/>
    <property type="evidence" value="ECO:0007669"/>
    <property type="project" value="UniProtKB-SubCell"/>
</dbReference>
<dbReference type="Proteomes" id="UP000054266">
    <property type="component" value="Unassembled WGS sequence"/>
</dbReference>
<feature type="transmembrane region" description="Helical" evidence="6">
    <location>
        <begin position="399"/>
        <end position="419"/>
    </location>
</feature>
<gene>
    <name evidence="8" type="ORF">PV04_04666</name>
</gene>
<dbReference type="PROSITE" id="PS50850">
    <property type="entry name" value="MFS"/>
    <property type="match status" value="1"/>
</dbReference>
<sequence>MAAAPCKAFVRRRTTWTCRARKFPLGKRDGTSKGNRAGALSFDGEVYQCLHPEDGAYAAMHNIDRHATKMADSSSKHHAAAHEEHAAGDLHAETVSEHTVHHPTGFWNWRLIVNMITIGLSLGLFGYDNNFVAPLLALPLFILKYQGFGPAFTARNLDLIVTVPLVGAASGSFVAVPLMKRIGRKKTMMLAYFFLCTPGSILQLFAPNTGALVVGRFWNYVGISVLTTTAPLYLTELVPPHIRARAVGFCVAGTCVVAIIATTIVWATEKISDSRQYKVPLAIQAACPVAFGVLMLLCYESPLWYIQNGKVEEARHALMALRNNATEIVETELSLCRAAVDAERERREQSRFWDILNRTHLQRTLTAGALLCSSQVGGQILMQTYSTVILVQSGVANPFQITIIITCLQFLGTMIGPVLVDKVGRRPVALVGFSILFVLDMAAGSLAAAGLRTKGQQLGLAAVFIVFAFFNAASFQSLAYLLPAEIPTPSLREPTMAWSTFWSYVTAVITTFAVPQLTTPDAGNLGAKAAFIFGGCVFITTIWSYFYVPETRARSTAEIDEMYAAKLPMRKWRAYQSQTVRDVVVDVRRESVVEKNLDRRGSLA</sequence>
<name>A0A0D2E327_9EURO</name>
<dbReference type="FunFam" id="1.20.1250.20:FF:000078">
    <property type="entry name" value="MFS maltose transporter, putative"/>
    <property type="match status" value="1"/>
</dbReference>
<keyword evidence="5 6" id="KW-0472">Membrane</keyword>
<evidence type="ECO:0000256" key="6">
    <source>
        <dbReference type="SAM" id="Phobius"/>
    </source>
</evidence>
<dbReference type="PANTHER" id="PTHR48022:SF27">
    <property type="entry name" value="MAJOR FACILITATOR SUPERFAMILY (MFS) PROFILE DOMAIN-CONTAINING PROTEIN"/>
    <property type="match status" value="1"/>
</dbReference>
<dbReference type="InterPro" id="IPR005828">
    <property type="entry name" value="MFS_sugar_transport-like"/>
</dbReference>
<dbReference type="InterPro" id="IPR036259">
    <property type="entry name" value="MFS_trans_sf"/>
</dbReference>
<feature type="transmembrane region" description="Helical" evidence="6">
    <location>
        <begin position="246"/>
        <end position="267"/>
    </location>
</feature>
<evidence type="ECO:0000256" key="2">
    <source>
        <dbReference type="ARBA" id="ARBA00010992"/>
    </source>
</evidence>
<feature type="transmembrane region" description="Helical" evidence="6">
    <location>
        <begin position="279"/>
        <end position="299"/>
    </location>
</feature>
<evidence type="ECO:0000256" key="3">
    <source>
        <dbReference type="ARBA" id="ARBA00022692"/>
    </source>
</evidence>
<protein>
    <recommendedName>
        <fullName evidence="7">Major facilitator superfamily (MFS) profile domain-containing protein</fullName>
    </recommendedName>
</protein>
<feature type="transmembrane region" description="Helical" evidence="6">
    <location>
        <begin position="159"/>
        <end position="176"/>
    </location>
</feature>
<dbReference type="GO" id="GO:0005351">
    <property type="term" value="F:carbohydrate:proton symporter activity"/>
    <property type="evidence" value="ECO:0007669"/>
    <property type="project" value="TreeGrafter"/>
</dbReference>
<comment type="subcellular location">
    <subcellularLocation>
        <location evidence="1">Membrane</location>
        <topology evidence="1">Multi-pass membrane protein</topology>
    </subcellularLocation>
</comment>
<feature type="transmembrane region" description="Helical" evidence="6">
    <location>
        <begin position="530"/>
        <end position="548"/>
    </location>
</feature>
<keyword evidence="4 6" id="KW-1133">Transmembrane helix</keyword>
<organism evidence="8 9">
    <name type="scientific">Phialophora macrospora</name>
    <dbReference type="NCBI Taxonomy" id="1851006"/>
    <lineage>
        <taxon>Eukaryota</taxon>
        <taxon>Fungi</taxon>
        <taxon>Dikarya</taxon>
        <taxon>Ascomycota</taxon>
        <taxon>Pezizomycotina</taxon>
        <taxon>Eurotiomycetes</taxon>
        <taxon>Chaetothyriomycetidae</taxon>
        <taxon>Chaetothyriales</taxon>
        <taxon>Herpotrichiellaceae</taxon>
        <taxon>Phialophora</taxon>
    </lineage>
</organism>
<evidence type="ECO:0000256" key="5">
    <source>
        <dbReference type="ARBA" id="ARBA00023136"/>
    </source>
</evidence>
<keyword evidence="9" id="KW-1185">Reference proteome</keyword>
<evidence type="ECO:0000313" key="9">
    <source>
        <dbReference type="Proteomes" id="UP000054266"/>
    </source>
</evidence>
<feature type="transmembrane region" description="Helical" evidence="6">
    <location>
        <begin position="431"/>
        <end position="451"/>
    </location>
</feature>
<comment type="similarity">
    <text evidence="2">Belongs to the major facilitator superfamily. Sugar transporter (TC 2.A.1.1) family.</text>
</comment>
<proteinExistence type="inferred from homology"/>
<dbReference type="PANTHER" id="PTHR48022">
    <property type="entry name" value="PLASTIDIC GLUCOSE TRANSPORTER 4"/>
    <property type="match status" value="1"/>
</dbReference>
<dbReference type="Gene3D" id="1.20.1250.20">
    <property type="entry name" value="MFS general substrate transporter like domains"/>
    <property type="match status" value="1"/>
</dbReference>
<feature type="transmembrane region" description="Helical" evidence="6">
    <location>
        <begin position="217"/>
        <end position="234"/>
    </location>
</feature>
<dbReference type="InterPro" id="IPR020846">
    <property type="entry name" value="MFS_dom"/>
</dbReference>
<feature type="transmembrane region" description="Helical" evidence="6">
    <location>
        <begin position="501"/>
        <end position="518"/>
    </location>
</feature>
<accession>A0A0D2E327</accession>
<dbReference type="Pfam" id="PF00083">
    <property type="entry name" value="Sugar_tr"/>
    <property type="match status" value="1"/>
</dbReference>
<feature type="transmembrane region" description="Helical" evidence="6">
    <location>
        <begin position="188"/>
        <end position="205"/>
    </location>
</feature>